<dbReference type="PANTHER" id="PTHR43283:SF7">
    <property type="entry name" value="BETA-LACTAMASE-RELATED DOMAIN-CONTAINING PROTEIN"/>
    <property type="match status" value="1"/>
</dbReference>
<gene>
    <name evidence="2" type="ORF">MPNT_100044</name>
</gene>
<name>A0A8J2BMV6_9BACT</name>
<accession>A0A8J2BMV6</accession>
<reference evidence="2" key="1">
    <citation type="submission" date="2021-02" db="EMBL/GenBank/DDBJ databases">
        <authorList>
            <person name="Cremers G."/>
            <person name="Picone N."/>
        </authorList>
    </citation>
    <scope>NUCLEOTIDE SEQUENCE</scope>
    <source>
        <strain evidence="2">PQ17</strain>
    </source>
</reference>
<evidence type="ECO:0000313" key="2">
    <source>
        <dbReference type="EMBL" id="CAF0691432.1"/>
    </source>
</evidence>
<dbReference type="EMBL" id="CAJNOB010000002">
    <property type="protein sequence ID" value="CAF0691432.1"/>
    <property type="molecule type" value="Genomic_DNA"/>
</dbReference>
<dbReference type="AlphaFoldDB" id="A0A8J2BMV6"/>
<comment type="caution">
    <text evidence="2">The sequence shown here is derived from an EMBL/GenBank/DDBJ whole genome shotgun (WGS) entry which is preliminary data.</text>
</comment>
<feature type="domain" description="Beta-lactamase-related" evidence="1">
    <location>
        <begin position="82"/>
        <end position="363"/>
    </location>
</feature>
<proteinExistence type="predicted"/>
<dbReference type="SUPFAM" id="SSF56601">
    <property type="entry name" value="beta-lactamase/transpeptidase-like"/>
    <property type="match status" value="1"/>
</dbReference>
<dbReference type="Gene3D" id="3.40.710.10">
    <property type="entry name" value="DD-peptidase/beta-lactamase superfamily"/>
    <property type="match status" value="1"/>
</dbReference>
<sequence length="434" mass="48591">MGKESKGPAKLETCRTLSLFCNREPWAMERRFPCGSFASGPMNRFWFFALFGALIAFRASTPGAIAEIPRGWKEAARYSAEHNGFAFLILKSGRVVFEDYSRADRDCPYRIYSGTKGFWALAAVAAVQDGILSLDERVSDSVPEWRRDPIKKQVTVRQLLNFTSGLEPGFFLHGSGFEDRDRIALHLPMVARPGSAFLYGPSSLQVFHHLLEVKLARYGETPKQYLERRVLRPLGLGPQRYLEDGKGNPLLATGFVMTARQWARLGNALVRGGRPIVEPRFLQACFEGSRANGAFGIGFWTNRQASLRHAREVSIEGMLHHKWWQQDWTRACICKDAPVDLVAAVGSGSQRMYVIPSQGLVIVRQGWDRSFSDAHFLRLFFSGTEFQTSAKKAQHLVPASQESLTKASRKKHAIVAAREVGVTARERGGRLDSP</sequence>
<dbReference type="Proteomes" id="UP000663859">
    <property type="component" value="Unassembled WGS sequence"/>
</dbReference>
<dbReference type="InterPro" id="IPR050789">
    <property type="entry name" value="Diverse_Enzym_Activities"/>
</dbReference>
<evidence type="ECO:0000313" key="3">
    <source>
        <dbReference type="Proteomes" id="UP000663859"/>
    </source>
</evidence>
<organism evidence="2 3">
    <name type="scientific">Candidatus Methylacidithermus pantelleriae</name>
    <dbReference type="NCBI Taxonomy" id="2744239"/>
    <lineage>
        <taxon>Bacteria</taxon>
        <taxon>Pseudomonadati</taxon>
        <taxon>Verrucomicrobiota</taxon>
        <taxon>Methylacidiphilae</taxon>
        <taxon>Methylacidiphilales</taxon>
        <taxon>Methylacidiphilaceae</taxon>
        <taxon>Candidatus Methylacidithermus</taxon>
    </lineage>
</organism>
<dbReference type="Pfam" id="PF00144">
    <property type="entry name" value="Beta-lactamase"/>
    <property type="match status" value="1"/>
</dbReference>
<dbReference type="InterPro" id="IPR012338">
    <property type="entry name" value="Beta-lactam/transpept-like"/>
</dbReference>
<dbReference type="InterPro" id="IPR001466">
    <property type="entry name" value="Beta-lactam-related"/>
</dbReference>
<dbReference type="PANTHER" id="PTHR43283">
    <property type="entry name" value="BETA-LACTAMASE-RELATED"/>
    <property type="match status" value="1"/>
</dbReference>
<keyword evidence="3" id="KW-1185">Reference proteome</keyword>
<evidence type="ECO:0000259" key="1">
    <source>
        <dbReference type="Pfam" id="PF00144"/>
    </source>
</evidence>
<protein>
    <recommendedName>
        <fullName evidence="1">Beta-lactamase-related domain-containing protein</fullName>
    </recommendedName>
</protein>